<reference evidence="1 2" key="1">
    <citation type="submission" date="2022-03" db="EMBL/GenBank/DDBJ databases">
        <authorList>
            <person name="Brunel B."/>
        </authorList>
    </citation>
    <scope>NUCLEOTIDE SEQUENCE [LARGE SCALE GENOMIC DNA]</scope>
    <source>
        <strain evidence="1">STM5069sample</strain>
    </source>
</reference>
<protein>
    <submittedName>
        <fullName evidence="1">Uncharacterized protein</fullName>
    </submittedName>
</protein>
<name>A0ABN8JNC1_9HYPH</name>
<accession>A0ABN8JNC1</accession>
<keyword evidence="2" id="KW-1185">Reference proteome</keyword>
<organism evidence="1 2">
    <name type="scientific">Mesorhizobium escarrei</name>
    <dbReference type="NCBI Taxonomy" id="666018"/>
    <lineage>
        <taxon>Bacteria</taxon>
        <taxon>Pseudomonadati</taxon>
        <taxon>Pseudomonadota</taxon>
        <taxon>Alphaproteobacteria</taxon>
        <taxon>Hyphomicrobiales</taxon>
        <taxon>Phyllobacteriaceae</taxon>
        <taxon>Mesorhizobium</taxon>
    </lineage>
</organism>
<evidence type="ECO:0000313" key="1">
    <source>
        <dbReference type="EMBL" id="CAH2399604.1"/>
    </source>
</evidence>
<evidence type="ECO:0000313" key="2">
    <source>
        <dbReference type="Proteomes" id="UP001153050"/>
    </source>
</evidence>
<sequence length="114" mass="12355">MSWPLSDPPDEERHRLIVRMVTDYILVVAVNEEDRADAISTGEPEAECGCVRGSDLSSDSFVVGGLDQRPLLAVIDRDEIANLEGLADDGTDDALFGAVHVLRKCHVSVPSMCC</sequence>
<dbReference type="EMBL" id="CAKXZT010000117">
    <property type="protein sequence ID" value="CAH2399604.1"/>
    <property type="molecule type" value="Genomic_DNA"/>
</dbReference>
<gene>
    <name evidence="1" type="ORF">MES5069_230022</name>
</gene>
<proteinExistence type="predicted"/>
<dbReference type="Proteomes" id="UP001153050">
    <property type="component" value="Unassembled WGS sequence"/>
</dbReference>
<comment type="caution">
    <text evidence="1">The sequence shown here is derived from an EMBL/GenBank/DDBJ whole genome shotgun (WGS) entry which is preliminary data.</text>
</comment>